<reference evidence="1 2" key="1">
    <citation type="submission" date="2024-02" db="EMBL/GenBank/DDBJ databases">
        <authorList>
            <person name="Daric V."/>
            <person name="Darras S."/>
        </authorList>
    </citation>
    <scope>NUCLEOTIDE SEQUENCE [LARGE SCALE GENOMIC DNA]</scope>
</reference>
<dbReference type="InterPro" id="IPR032245">
    <property type="entry name" value="RMI2"/>
</dbReference>
<dbReference type="InterPro" id="IPR012340">
    <property type="entry name" value="NA-bd_OB-fold"/>
</dbReference>
<dbReference type="EMBL" id="CAWYQH010000024">
    <property type="protein sequence ID" value="CAK8675676.1"/>
    <property type="molecule type" value="Genomic_DNA"/>
</dbReference>
<name>A0ABP0F8D3_CLALP</name>
<dbReference type="PANTHER" id="PTHR33962">
    <property type="entry name" value="RECQ-MEDIATED GENOME INSTABILITY PROTEIN 2 RMI2"/>
    <property type="match status" value="1"/>
</dbReference>
<organism evidence="1 2">
    <name type="scientific">Clavelina lepadiformis</name>
    <name type="common">Light-bulb sea squirt</name>
    <name type="synonym">Ascidia lepadiformis</name>
    <dbReference type="NCBI Taxonomy" id="159417"/>
    <lineage>
        <taxon>Eukaryota</taxon>
        <taxon>Metazoa</taxon>
        <taxon>Chordata</taxon>
        <taxon>Tunicata</taxon>
        <taxon>Ascidiacea</taxon>
        <taxon>Aplousobranchia</taxon>
        <taxon>Clavelinidae</taxon>
        <taxon>Clavelina</taxon>
    </lineage>
</organism>
<comment type="caution">
    <text evidence="1">The sequence shown here is derived from an EMBL/GenBank/DDBJ whole genome shotgun (WGS) entry which is preliminary data.</text>
</comment>
<evidence type="ECO:0000313" key="2">
    <source>
        <dbReference type="Proteomes" id="UP001642483"/>
    </source>
</evidence>
<dbReference type="Pfam" id="PF16100">
    <property type="entry name" value="RMI2"/>
    <property type="match status" value="1"/>
</dbReference>
<protein>
    <submittedName>
        <fullName evidence="1">Uncharacterized protein</fullName>
    </submittedName>
</protein>
<evidence type="ECO:0000313" key="1">
    <source>
        <dbReference type="EMBL" id="CAK8675676.1"/>
    </source>
</evidence>
<gene>
    <name evidence="1" type="ORF">CVLEPA_LOCUS5224</name>
</gene>
<dbReference type="PANTHER" id="PTHR33962:SF1">
    <property type="entry name" value="RECQ-MEDIATED GENOME INSTABILITY PROTEIN 2"/>
    <property type="match status" value="1"/>
</dbReference>
<keyword evidence="2" id="KW-1185">Reference proteome</keyword>
<sequence length="174" mass="19475">MSVSVLKVPAYKILLEQLYNVHKCDNSKSTPYQKWDITLHPINNDKNTLNKHTLSVSNVWIQGYVTEILNDDSVLVNDETALALVNGISKIPKAKKSLQAGDYVMVIGYILAAGSKQCTLPVKHEDFAQNKICAKLKAIKVTDISKNTNCRTGDWWRYEVADAQSHILQTTNNS</sequence>
<dbReference type="Proteomes" id="UP001642483">
    <property type="component" value="Unassembled WGS sequence"/>
</dbReference>
<accession>A0ABP0F8D3</accession>
<proteinExistence type="predicted"/>
<dbReference type="Gene3D" id="2.40.50.140">
    <property type="entry name" value="Nucleic acid-binding proteins"/>
    <property type="match status" value="1"/>
</dbReference>